<evidence type="ECO:0000313" key="3">
    <source>
        <dbReference type="Proteomes" id="UP000198614"/>
    </source>
</evidence>
<dbReference type="EMBL" id="FNAX01000001">
    <property type="protein sequence ID" value="SDE30717.1"/>
    <property type="molecule type" value="Genomic_DNA"/>
</dbReference>
<keyword evidence="1" id="KW-0732">Signal</keyword>
<reference evidence="2 3" key="1">
    <citation type="submission" date="2016-10" db="EMBL/GenBank/DDBJ databases">
        <authorList>
            <person name="de Groot N.N."/>
        </authorList>
    </citation>
    <scope>NUCLEOTIDE SEQUENCE [LARGE SCALE GENOMIC DNA]</scope>
    <source>
        <strain evidence="2 3">CGMCC 4.1859</strain>
    </source>
</reference>
<feature type="signal peptide" evidence="1">
    <location>
        <begin position="1"/>
        <end position="17"/>
    </location>
</feature>
<evidence type="ECO:0000313" key="2">
    <source>
        <dbReference type="EMBL" id="SDE30717.1"/>
    </source>
</evidence>
<accession>A0A1G7BUN4</accession>
<evidence type="ECO:0000256" key="1">
    <source>
        <dbReference type="SAM" id="SignalP"/>
    </source>
</evidence>
<sequence>MTAAAGLVVLAVGAAAACEAGALSGVSVGYTTDLTATHELERRHVDVSWLSCTADVNGDGTRTSGRSPTPSRETVASVDCRGKTDKGKDITVKGRVTRAVNGACVRGSLRATVGGRQVFRVKGLGDCGTRATPVPPAVHRPSAPGRPDATVTVTATRTIWCHGDPTCWPVEGK</sequence>
<dbReference type="AlphaFoldDB" id="A0A1G7BUN4"/>
<evidence type="ECO:0008006" key="4">
    <source>
        <dbReference type="Google" id="ProtNLM"/>
    </source>
</evidence>
<name>A0A1G7BUN4_9ACTN</name>
<proteinExistence type="predicted"/>
<dbReference type="Proteomes" id="UP000198614">
    <property type="component" value="Unassembled WGS sequence"/>
</dbReference>
<protein>
    <recommendedName>
        <fullName evidence="4">Lipoprotein</fullName>
    </recommendedName>
</protein>
<organism evidence="2 3">
    <name type="scientific">Streptomyces griseoaurantiacus</name>
    <dbReference type="NCBI Taxonomy" id="68213"/>
    <lineage>
        <taxon>Bacteria</taxon>
        <taxon>Bacillati</taxon>
        <taxon>Actinomycetota</taxon>
        <taxon>Actinomycetes</taxon>
        <taxon>Kitasatosporales</taxon>
        <taxon>Streptomycetaceae</taxon>
        <taxon>Streptomyces</taxon>
        <taxon>Streptomyces aurantiacus group</taxon>
    </lineage>
</organism>
<gene>
    <name evidence="2" type="ORF">SAMN05216260_101258</name>
</gene>
<feature type="chain" id="PRO_5039277543" description="Lipoprotein" evidence="1">
    <location>
        <begin position="18"/>
        <end position="173"/>
    </location>
</feature>